<dbReference type="AlphaFoldDB" id="F0R8P3"/>
<organism evidence="1 2">
    <name type="scientific">Phocaeicola salanitronis (strain DSM 18170 / JCM 13657 / CCUG 60908 / BL78)</name>
    <name type="common">Bacteroides salanitronis</name>
    <dbReference type="NCBI Taxonomy" id="667015"/>
    <lineage>
        <taxon>Bacteria</taxon>
        <taxon>Pseudomonadati</taxon>
        <taxon>Bacteroidota</taxon>
        <taxon>Bacteroidia</taxon>
        <taxon>Bacteroidales</taxon>
        <taxon>Bacteroidaceae</taxon>
        <taxon>Phocaeicola</taxon>
    </lineage>
</organism>
<dbReference type="EMBL" id="CP002530">
    <property type="protein sequence ID" value="ADY35978.1"/>
    <property type="molecule type" value="Genomic_DNA"/>
</dbReference>
<proteinExistence type="predicted"/>
<dbReference type="Proteomes" id="UP000007486">
    <property type="component" value="Chromosome"/>
</dbReference>
<dbReference type="HOGENOM" id="CLU_3372124_0_0_10"/>
<sequence length="34" mass="4161">MIYFCPDFYLSECTDLNDIYQKHRFSQINADKIK</sequence>
<dbReference type="KEGG" id="bsa:Bacsa_1406"/>
<evidence type="ECO:0000313" key="1">
    <source>
        <dbReference type="EMBL" id="ADY35978.1"/>
    </source>
</evidence>
<name>F0R8P3_PHOSB</name>
<dbReference type="STRING" id="667015.Bacsa_1406"/>
<accession>F0R8P3</accession>
<keyword evidence="2" id="KW-1185">Reference proteome</keyword>
<protein>
    <submittedName>
        <fullName evidence="1">Uncharacterized protein</fullName>
    </submittedName>
</protein>
<reference evidence="1 2" key="1">
    <citation type="journal article" date="2011" name="Stand. Genomic Sci.">
        <title>Complete genome sequence of Bacteroides salanitronis type strain (BL78).</title>
        <authorList>
            <person name="Gronow S."/>
            <person name="Held B."/>
            <person name="Lucas S."/>
            <person name="Lapidus A."/>
            <person name="Del Rio T.G."/>
            <person name="Nolan M."/>
            <person name="Tice H."/>
            <person name="Deshpande S."/>
            <person name="Cheng J.F."/>
            <person name="Pitluck S."/>
            <person name="Liolios K."/>
            <person name="Pagani I."/>
            <person name="Ivanova N."/>
            <person name="Mavromatis K."/>
            <person name="Pati A."/>
            <person name="Tapia R."/>
            <person name="Han C."/>
            <person name="Goodwin L."/>
            <person name="Chen A."/>
            <person name="Palaniappan K."/>
            <person name="Land M."/>
            <person name="Hauser L."/>
            <person name="Chang Y.J."/>
            <person name="Jeffries C.D."/>
            <person name="Brambilla E.M."/>
            <person name="Rohde M."/>
            <person name="Goker M."/>
            <person name="Detter J.C."/>
            <person name="Woyke T."/>
            <person name="Bristow J."/>
            <person name="Markowitz V."/>
            <person name="Hugenholtz P."/>
            <person name="Kyrpides N.C."/>
            <person name="Klenk H.P."/>
            <person name="Eisen J.A."/>
        </authorList>
    </citation>
    <scope>NUCLEOTIDE SEQUENCE [LARGE SCALE GENOMIC DNA]</scope>
    <source>
        <strain evidence="1 2">DSM 18170</strain>
    </source>
</reference>
<gene>
    <name evidence="1" type="ordered locus">Bacsa_1406</name>
</gene>
<evidence type="ECO:0000313" key="2">
    <source>
        <dbReference type="Proteomes" id="UP000007486"/>
    </source>
</evidence>